<feature type="transmembrane region" description="Helical" evidence="1">
    <location>
        <begin position="62"/>
        <end position="84"/>
    </location>
</feature>
<dbReference type="AlphaFoldDB" id="A0A9P1FU28"/>
<keyword evidence="1" id="KW-1133">Transmembrane helix</keyword>
<keyword evidence="1" id="KW-0472">Membrane</keyword>
<dbReference type="EMBL" id="CAMXCT010001077">
    <property type="protein sequence ID" value="CAI3986377.1"/>
    <property type="molecule type" value="Genomic_DNA"/>
</dbReference>
<organism evidence="2">
    <name type="scientific">Cladocopium goreaui</name>
    <dbReference type="NCBI Taxonomy" id="2562237"/>
    <lineage>
        <taxon>Eukaryota</taxon>
        <taxon>Sar</taxon>
        <taxon>Alveolata</taxon>
        <taxon>Dinophyceae</taxon>
        <taxon>Suessiales</taxon>
        <taxon>Symbiodiniaceae</taxon>
        <taxon>Cladocopium</taxon>
    </lineage>
</organism>
<comment type="caution">
    <text evidence="2">The sequence shown here is derived from an EMBL/GenBank/DDBJ whole genome shotgun (WGS) entry which is preliminary data.</text>
</comment>
<evidence type="ECO:0000256" key="1">
    <source>
        <dbReference type="SAM" id="Phobius"/>
    </source>
</evidence>
<keyword evidence="5" id="KW-1185">Reference proteome</keyword>
<sequence>MLLEIQGVGNLCFEEDGVRLGQWRYQGEGQGAYEKVEDLKYVGQGRGSWDREVLPAGWRCRWTSLCLCFLVLIATALAVAYAMFGSFLFSPSRGHSDVSGLSFDCSVELEHWEAFWTDEKKAYCCGVVGHGCAAAPFDCNAARANWQAAWSEEKKKFCCNFDGGCPDHGAKEFDCSGTQGDWSADKKEWCCTGTIKAVKLTNLTIAEPA</sequence>
<evidence type="ECO:0000313" key="3">
    <source>
        <dbReference type="EMBL" id="CAL1139752.1"/>
    </source>
</evidence>
<protein>
    <submittedName>
        <fullName evidence="4">tRNA pseudouridine synthase A, mitochondrial</fullName>
    </submittedName>
</protein>
<accession>A0A9P1FU28</accession>
<reference evidence="2" key="1">
    <citation type="submission" date="2022-10" db="EMBL/GenBank/DDBJ databases">
        <authorList>
            <person name="Chen Y."/>
            <person name="Dougan E. K."/>
            <person name="Chan C."/>
            <person name="Rhodes N."/>
            <person name="Thang M."/>
        </authorList>
    </citation>
    <scope>NUCLEOTIDE SEQUENCE</scope>
</reference>
<reference evidence="3" key="2">
    <citation type="submission" date="2024-04" db="EMBL/GenBank/DDBJ databases">
        <authorList>
            <person name="Chen Y."/>
            <person name="Shah S."/>
            <person name="Dougan E. K."/>
            <person name="Thang M."/>
            <person name="Chan C."/>
        </authorList>
    </citation>
    <scope>NUCLEOTIDE SEQUENCE [LARGE SCALE GENOMIC DNA]</scope>
</reference>
<keyword evidence="1" id="KW-0812">Transmembrane</keyword>
<dbReference type="EMBL" id="CAMXCT020001077">
    <property type="protein sequence ID" value="CAL1139752.1"/>
    <property type="molecule type" value="Genomic_DNA"/>
</dbReference>
<proteinExistence type="predicted"/>
<evidence type="ECO:0000313" key="4">
    <source>
        <dbReference type="EMBL" id="CAL4773689.1"/>
    </source>
</evidence>
<evidence type="ECO:0000313" key="5">
    <source>
        <dbReference type="Proteomes" id="UP001152797"/>
    </source>
</evidence>
<gene>
    <name evidence="2" type="ORF">C1SCF055_LOCUS13734</name>
</gene>
<evidence type="ECO:0000313" key="2">
    <source>
        <dbReference type="EMBL" id="CAI3986377.1"/>
    </source>
</evidence>
<name>A0A9P1FU28_9DINO</name>
<dbReference type="EMBL" id="CAMXCT030001077">
    <property type="protein sequence ID" value="CAL4773689.1"/>
    <property type="molecule type" value="Genomic_DNA"/>
</dbReference>
<dbReference type="Proteomes" id="UP001152797">
    <property type="component" value="Unassembled WGS sequence"/>
</dbReference>